<evidence type="ECO:0000256" key="1">
    <source>
        <dbReference type="SAM" id="SignalP"/>
    </source>
</evidence>
<dbReference type="OrthoDB" id="9791520at2"/>
<dbReference type="RefSeq" id="WP_093427268.1">
    <property type="nucleotide sequence ID" value="NZ_FOMJ01000001.1"/>
</dbReference>
<evidence type="ECO:0000313" key="3">
    <source>
        <dbReference type="EMBL" id="SFD05440.1"/>
    </source>
</evidence>
<gene>
    <name evidence="3" type="ORF">SAMN05660831_00630</name>
</gene>
<evidence type="ECO:0000259" key="2">
    <source>
        <dbReference type="Pfam" id="PF25989"/>
    </source>
</evidence>
<feature type="signal peptide" evidence="1">
    <location>
        <begin position="1"/>
        <end position="23"/>
    </location>
</feature>
<dbReference type="Gene3D" id="2.40.420.20">
    <property type="match status" value="1"/>
</dbReference>
<name>A0A1I1PHA0_9GAMM</name>
<dbReference type="InterPro" id="IPR058637">
    <property type="entry name" value="YknX-like_C"/>
</dbReference>
<reference evidence="3 4" key="1">
    <citation type="submission" date="2016-10" db="EMBL/GenBank/DDBJ databases">
        <authorList>
            <person name="de Groot N.N."/>
        </authorList>
    </citation>
    <scope>NUCLEOTIDE SEQUENCE [LARGE SCALE GENOMIC DNA]</scope>
    <source>
        <strain evidence="3 4">HL3</strain>
    </source>
</reference>
<dbReference type="AlphaFoldDB" id="A0A1I1PHA0"/>
<evidence type="ECO:0000313" key="4">
    <source>
        <dbReference type="Proteomes" id="UP000198611"/>
    </source>
</evidence>
<organism evidence="3 4">
    <name type="scientific">Thiohalospira halophila DSM 15071</name>
    <dbReference type="NCBI Taxonomy" id="1123397"/>
    <lineage>
        <taxon>Bacteria</taxon>
        <taxon>Pseudomonadati</taxon>
        <taxon>Pseudomonadota</taxon>
        <taxon>Gammaproteobacteria</taxon>
        <taxon>Thiohalospirales</taxon>
        <taxon>Thiohalospiraceae</taxon>
        <taxon>Thiohalospira</taxon>
    </lineage>
</organism>
<feature type="chain" id="PRO_5011481125" description="YknX-like C-terminal permuted SH3-like domain-containing protein" evidence="1">
    <location>
        <begin position="24"/>
        <end position="116"/>
    </location>
</feature>
<proteinExistence type="predicted"/>
<protein>
    <recommendedName>
        <fullName evidence="2">YknX-like C-terminal permuted SH3-like domain-containing protein</fullName>
    </recommendedName>
</protein>
<keyword evidence="1" id="KW-0732">Signal</keyword>
<sequence length="116" mass="12770">MRASSLFMTALAGLLLAGCVHEAGEPTPFAQREAVEQSVTETQVRDGRVRVPETAIVQRWDMPHVFVLEEGKARARLVEPGKDRGRYREVLSGLDGDETLVVGDLEEVVDGTPIRQ</sequence>
<dbReference type="Pfam" id="PF25989">
    <property type="entry name" value="YknX_C"/>
    <property type="match status" value="1"/>
</dbReference>
<accession>A0A1I1PHA0</accession>
<dbReference type="STRING" id="1123397.SAMN05660831_00630"/>
<dbReference type="PROSITE" id="PS51257">
    <property type="entry name" value="PROKAR_LIPOPROTEIN"/>
    <property type="match status" value="1"/>
</dbReference>
<keyword evidence="4" id="KW-1185">Reference proteome</keyword>
<feature type="domain" description="YknX-like C-terminal permuted SH3-like" evidence="2">
    <location>
        <begin position="49"/>
        <end position="115"/>
    </location>
</feature>
<dbReference type="EMBL" id="FOMJ01000001">
    <property type="protein sequence ID" value="SFD05440.1"/>
    <property type="molecule type" value="Genomic_DNA"/>
</dbReference>
<dbReference type="Proteomes" id="UP000198611">
    <property type="component" value="Unassembled WGS sequence"/>
</dbReference>